<feature type="region of interest" description="Disordered" evidence="1">
    <location>
        <begin position="175"/>
        <end position="199"/>
    </location>
</feature>
<evidence type="ECO:0000313" key="3">
    <source>
        <dbReference type="Proteomes" id="UP000004030"/>
    </source>
</evidence>
<dbReference type="eggNOG" id="ENOG502ZY8S">
    <property type="taxonomic scope" value="Bacteria"/>
</dbReference>
<comment type="caution">
    <text evidence="2">The sequence shown here is derived from an EMBL/GenBank/DDBJ whole genome shotgun (WGS) entry which is preliminary data.</text>
</comment>
<dbReference type="OrthoDB" id="5438497at2"/>
<dbReference type="Proteomes" id="UP000004030">
    <property type="component" value="Unassembled WGS sequence"/>
</dbReference>
<dbReference type="AlphaFoldDB" id="G6E8U8"/>
<dbReference type="EMBL" id="AGFM01000009">
    <property type="protein sequence ID" value="EHJ62172.1"/>
    <property type="molecule type" value="Genomic_DNA"/>
</dbReference>
<dbReference type="Gene3D" id="2.40.30.20">
    <property type="match status" value="1"/>
</dbReference>
<accession>G6E8U8</accession>
<name>G6E8U8_9SPHN</name>
<dbReference type="InterPro" id="IPR023366">
    <property type="entry name" value="ATP_synth_asu-like_sf"/>
</dbReference>
<gene>
    <name evidence="2" type="ORF">NSU_0769</name>
</gene>
<dbReference type="PATRIC" id="fig|1088721.3.peg.761"/>
<proteinExistence type="predicted"/>
<dbReference type="KEGG" id="npn:JI59_16240"/>
<protein>
    <submittedName>
        <fullName evidence="2">Uncharacterized protein</fullName>
    </submittedName>
</protein>
<reference evidence="2 3" key="1">
    <citation type="journal article" date="2012" name="J. Bacteriol.">
        <title>Genome sequence of benzo(a)pyrene-degrading bacterium Novosphingobium pentaromativorans US6-1.</title>
        <authorList>
            <person name="Luo Y.R."/>
            <person name="Kang S.G."/>
            <person name="Kim S.J."/>
            <person name="Kim M.R."/>
            <person name="Li N."/>
            <person name="Lee J.H."/>
            <person name="Kwon K.K."/>
        </authorList>
    </citation>
    <scope>NUCLEOTIDE SEQUENCE [LARGE SCALE GENOMIC DNA]</scope>
    <source>
        <strain evidence="2 3">US6-1</strain>
    </source>
</reference>
<dbReference type="RefSeq" id="WP_007011685.1">
    <property type="nucleotide sequence ID" value="NZ_AGFM01000009.1"/>
</dbReference>
<keyword evidence="3" id="KW-1185">Reference proteome</keyword>
<organism evidence="2 3">
    <name type="scientific">Novosphingobium pentaromativorans US6-1</name>
    <dbReference type="NCBI Taxonomy" id="1088721"/>
    <lineage>
        <taxon>Bacteria</taxon>
        <taxon>Pseudomonadati</taxon>
        <taxon>Pseudomonadota</taxon>
        <taxon>Alphaproteobacteria</taxon>
        <taxon>Sphingomonadales</taxon>
        <taxon>Sphingomonadaceae</taxon>
        <taxon>Novosphingobium</taxon>
    </lineage>
</organism>
<evidence type="ECO:0000313" key="2">
    <source>
        <dbReference type="EMBL" id="EHJ62172.1"/>
    </source>
</evidence>
<sequence length="213" mass="22870">MSNFRAAQPNFSKGELAPHLHGRFDVDAYQSAVRRARNVMVLKYGGMSKRPGTHLVAEVLDYSAPNRLLPFQFSLTQTYALEMGQGYMSPCANGGRLIEDELAITAITNAANAQITAAYHGYSAGNRVYLTGIAGEIGELLNGRVWTVVSSIDTDNFTIDADTTGLDAFTSATGGITRTSAPDPDPVAPTVPDPVPDPDPPVIIPGGGWYWFY</sequence>
<evidence type="ECO:0000256" key="1">
    <source>
        <dbReference type="SAM" id="MobiDB-lite"/>
    </source>
</evidence>
<feature type="compositionally biased region" description="Pro residues" evidence="1">
    <location>
        <begin position="183"/>
        <end position="199"/>
    </location>
</feature>
<dbReference type="STRING" id="1088721.JI59_16240"/>